<gene>
    <name evidence="2" type="ORF">NMOB1V02_LOCUS8790</name>
</gene>
<dbReference type="EMBL" id="OA884686">
    <property type="protein sequence ID" value="CAD7281138.1"/>
    <property type="molecule type" value="Genomic_DNA"/>
</dbReference>
<organism evidence="2">
    <name type="scientific">Notodromas monacha</name>
    <dbReference type="NCBI Taxonomy" id="399045"/>
    <lineage>
        <taxon>Eukaryota</taxon>
        <taxon>Metazoa</taxon>
        <taxon>Ecdysozoa</taxon>
        <taxon>Arthropoda</taxon>
        <taxon>Crustacea</taxon>
        <taxon>Oligostraca</taxon>
        <taxon>Ostracoda</taxon>
        <taxon>Podocopa</taxon>
        <taxon>Podocopida</taxon>
        <taxon>Cypridocopina</taxon>
        <taxon>Cypridoidea</taxon>
        <taxon>Cyprididae</taxon>
        <taxon>Notodromas</taxon>
    </lineage>
</organism>
<feature type="region of interest" description="Disordered" evidence="1">
    <location>
        <begin position="186"/>
        <end position="211"/>
    </location>
</feature>
<name>A0A7R9BV09_9CRUS</name>
<evidence type="ECO:0000313" key="2">
    <source>
        <dbReference type="EMBL" id="CAD7281138.1"/>
    </source>
</evidence>
<protein>
    <submittedName>
        <fullName evidence="2">Uncharacterized protein</fullName>
    </submittedName>
</protein>
<accession>A0A7R9BV09</accession>
<keyword evidence="3" id="KW-1185">Reference proteome</keyword>
<dbReference type="AlphaFoldDB" id="A0A7R9BV09"/>
<dbReference type="Proteomes" id="UP000678499">
    <property type="component" value="Unassembled WGS sequence"/>
</dbReference>
<evidence type="ECO:0000256" key="1">
    <source>
        <dbReference type="SAM" id="MobiDB-lite"/>
    </source>
</evidence>
<proteinExistence type="predicted"/>
<evidence type="ECO:0000313" key="3">
    <source>
        <dbReference type="Proteomes" id="UP000678499"/>
    </source>
</evidence>
<dbReference type="EMBL" id="CAJPEX010002649">
    <property type="protein sequence ID" value="CAG0921290.1"/>
    <property type="molecule type" value="Genomic_DNA"/>
</dbReference>
<sequence>MAMYRRPGLRRKSCDNKTITAQVRSDAGGQVPMSADCSPVDNSIGFNYPILTCGTCKGIVASPKFGRNSQETIVQRITDSESKDSLEQASFCGWIAPRASEFFRPTSSFEDEDDNEVIVLKRKRDCKIAVRPKFALPEHFVDKLKLLKRVEYQLSHDSPLRNLKEDSQKEPITVKKRKKLCFVDDPETAKRQKKSMSQRASQNRVLGCDERRNESVKGYNISSYTR</sequence>
<reference evidence="2" key="1">
    <citation type="submission" date="2020-11" db="EMBL/GenBank/DDBJ databases">
        <authorList>
            <person name="Tran Van P."/>
        </authorList>
    </citation>
    <scope>NUCLEOTIDE SEQUENCE</scope>
</reference>